<dbReference type="OrthoDB" id="347770at2759"/>
<dbReference type="PANTHER" id="PTHR46533:SF1">
    <property type="entry name" value="ZINC FINGER MYND DOMAIN-CONTAINING PROTEIN 12"/>
    <property type="match status" value="1"/>
</dbReference>
<keyword evidence="1" id="KW-1185">Reference proteome</keyword>
<dbReference type="Proteomes" id="UP000515125">
    <property type="component" value="Unplaced"/>
</dbReference>
<name>A0A6P6S0D6_9EIME</name>
<sequence length="296" mass="32922">MRVKRVSRLALPKGAKPKCELCAEPAEYKCTACLSWFCSVNHFRVAWEGVLHLIYRELNLLQETSNPVGSERERQEQDKMRKQVANAILNTSTSAAQTWVVQGNFKLAVAGALYAARTAEMLFGVDSTEIVPSQILLAEIYLGLQQLHSAEELLNMVYFTACEFGPTNFRIVPSFFNMAEVFKKKEDSVSRNACEALYCKICEIIMASFEHKLCGAAGDQFGQMLESMALCATGLIYAHVQELEKARDYTQKFSIVKAGIGTGYWSGGMCTLRFLCGQYTAGMLGNAFLFAPDFEA</sequence>
<dbReference type="PANTHER" id="PTHR46533">
    <property type="entry name" value="ZINC FINGER MYND DOMAIN-CONTAINING PROTEIN 12"/>
    <property type="match status" value="1"/>
</dbReference>
<dbReference type="RefSeq" id="XP_026192805.1">
    <property type="nucleotide sequence ID" value="XM_026337020.1"/>
</dbReference>
<proteinExistence type="predicted"/>
<protein>
    <submittedName>
        <fullName evidence="2">Zinc finger MYND domain-containing protein 12-like</fullName>
    </submittedName>
</protein>
<dbReference type="InterPro" id="IPR053248">
    <property type="entry name" value="Zinc_finger_MYND_domain"/>
</dbReference>
<gene>
    <name evidence="2" type="primary">LOC113147217</name>
</gene>
<evidence type="ECO:0000313" key="2">
    <source>
        <dbReference type="RefSeq" id="XP_026192805.1"/>
    </source>
</evidence>
<evidence type="ECO:0000313" key="1">
    <source>
        <dbReference type="Proteomes" id="UP000515125"/>
    </source>
</evidence>
<dbReference type="GeneID" id="113147217"/>
<reference evidence="2" key="1">
    <citation type="submission" date="2025-08" db="UniProtKB">
        <authorList>
            <consortium name="RefSeq"/>
        </authorList>
    </citation>
    <scope>IDENTIFICATION</scope>
</reference>
<accession>A0A6P6S0D6</accession>
<dbReference type="AlphaFoldDB" id="A0A6P6S0D6"/>
<organism evidence="1 2">
    <name type="scientific">Cyclospora cayetanensis</name>
    <dbReference type="NCBI Taxonomy" id="88456"/>
    <lineage>
        <taxon>Eukaryota</taxon>
        <taxon>Sar</taxon>
        <taxon>Alveolata</taxon>
        <taxon>Apicomplexa</taxon>
        <taxon>Conoidasida</taxon>
        <taxon>Coccidia</taxon>
        <taxon>Eucoccidiorida</taxon>
        <taxon>Eimeriorina</taxon>
        <taxon>Eimeriidae</taxon>
        <taxon>Cyclospora</taxon>
    </lineage>
</organism>